<dbReference type="AlphaFoldDB" id="A0AAV1LFG6"/>
<evidence type="ECO:0000313" key="2">
    <source>
        <dbReference type="EMBL" id="CAK1592779.1"/>
    </source>
</evidence>
<accession>A0AAV1LFG6</accession>
<feature type="compositionally biased region" description="Polar residues" evidence="1">
    <location>
        <begin position="7"/>
        <end position="34"/>
    </location>
</feature>
<evidence type="ECO:0000313" key="3">
    <source>
        <dbReference type="Proteomes" id="UP001314205"/>
    </source>
</evidence>
<protein>
    <submittedName>
        <fullName evidence="2">Uncharacterized protein</fullName>
    </submittedName>
</protein>
<name>A0AAV1LFG6_9NEOP</name>
<feature type="region of interest" description="Disordered" evidence="1">
    <location>
        <begin position="1"/>
        <end position="88"/>
    </location>
</feature>
<organism evidence="2 3">
    <name type="scientific">Parnassius mnemosyne</name>
    <name type="common">clouded apollo</name>
    <dbReference type="NCBI Taxonomy" id="213953"/>
    <lineage>
        <taxon>Eukaryota</taxon>
        <taxon>Metazoa</taxon>
        <taxon>Ecdysozoa</taxon>
        <taxon>Arthropoda</taxon>
        <taxon>Hexapoda</taxon>
        <taxon>Insecta</taxon>
        <taxon>Pterygota</taxon>
        <taxon>Neoptera</taxon>
        <taxon>Endopterygota</taxon>
        <taxon>Lepidoptera</taxon>
        <taxon>Glossata</taxon>
        <taxon>Ditrysia</taxon>
        <taxon>Papilionoidea</taxon>
        <taxon>Papilionidae</taxon>
        <taxon>Parnassiinae</taxon>
        <taxon>Parnassini</taxon>
        <taxon>Parnassius</taxon>
        <taxon>Driopa</taxon>
    </lineage>
</organism>
<comment type="caution">
    <text evidence="2">The sequence shown here is derived from an EMBL/GenBank/DDBJ whole genome shotgun (WGS) entry which is preliminary data.</text>
</comment>
<evidence type="ECO:0000256" key="1">
    <source>
        <dbReference type="SAM" id="MobiDB-lite"/>
    </source>
</evidence>
<dbReference type="Proteomes" id="UP001314205">
    <property type="component" value="Unassembled WGS sequence"/>
</dbReference>
<keyword evidence="3" id="KW-1185">Reference proteome</keyword>
<dbReference type="EMBL" id="CAVLGL010000087">
    <property type="protein sequence ID" value="CAK1592779.1"/>
    <property type="molecule type" value="Genomic_DNA"/>
</dbReference>
<proteinExistence type="predicted"/>
<gene>
    <name evidence="2" type="ORF">PARMNEM_LOCUS12665</name>
</gene>
<reference evidence="2 3" key="1">
    <citation type="submission" date="2023-11" db="EMBL/GenBank/DDBJ databases">
        <authorList>
            <person name="Hedman E."/>
            <person name="Englund M."/>
            <person name="Stromberg M."/>
            <person name="Nyberg Akerstrom W."/>
            <person name="Nylinder S."/>
            <person name="Jareborg N."/>
            <person name="Kallberg Y."/>
            <person name="Kronander E."/>
        </authorList>
    </citation>
    <scope>NUCLEOTIDE SEQUENCE [LARGE SCALE GENOMIC DNA]</scope>
</reference>
<feature type="compositionally biased region" description="Low complexity" evidence="1">
    <location>
        <begin position="61"/>
        <end position="83"/>
    </location>
</feature>
<sequence>MEDNDITSDSTKSSNAANTSQAIDLSLPATSSKHCATDTISHHPETNQLVNEDPHNYSDISTDSDSNYKPSSSESSSSDTETVSRVDDEDTVCIQNPFITSHDSEWVDITSSMPNIEEQQVLDDKLPRKQRKYCHICPKRLKRKTSFLCHNCMKPVCLACTKKICTHCVATAKD</sequence>